<dbReference type="Pfam" id="PF03547">
    <property type="entry name" value="Mem_trans"/>
    <property type="match status" value="1"/>
</dbReference>
<dbReference type="InterPro" id="IPR038770">
    <property type="entry name" value="Na+/solute_symporter_sf"/>
</dbReference>
<evidence type="ECO:0000256" key="2">
    <source>
        <dbReference type="ARBA" id="ARBA00010145"/>
    </source>
</evidence>
<protein>
    <submittedName>
        <fullName evidence="9">Transporter, auxin efflux carrier family protein</fullName>
    </submittedName>
</protein>
<comment type="similarity">
    <text evidence="2">Belongs to the auxin efflux carrier (TC 2.A.69) family.</text>
</comment>
<feature type="transmembrane region" description="Helical" evidence="8">
    <location>
        <begin position="137"/>
        <end position="156"/>
    </location>
</feature>
<feature type="transmembrane region" description="Helical" evidence="8">
    <location>
        <begin position="41"/>
        <end position="61"/>
    </location>
</feature>
<dbReference type="PANTHER" id="PTHR36838">
    <property type="entry name" value="AUXIN EFFLUX CARRIER FAMILY PROTEIN"/>
    <property type="match status" value="1"/>
</dbReference>
<feature type="transmembrane region" description="Helical" evidence="8">
    <location>
        <begin position="76"/>
        <end position="95"/>
    </location>
</feature>
<accession>A0A133NHU8</accession>
<comment type="caution">
    <text evidence="9">The sequence shown here is derived from an EMBL/GenBank/DDBJ whole genome shotgun (WGS) entry which is preliminary data.</text>
</comment>
<feature type="transmembrane region" description="Helical" evidence="8">
    <location>
        <begin position="107"/>
        <end position="125"/>
    </location>
</feature>
<dbReference type="Gene3D" id="1.20.1530.20">
    <property type="match status" value="1"/>
</dbReference>
<dbReference type="Proteomes" id="UP000070401">
    <property type="component" value="Unassembled WGS sequence"/>
</dbReference>
<keyword evidence="7 8" id="KW-0472">Membrane</keyword>
<proteinExistence type="inferred from homology"/>
<sequence length="320" mass="35545">MEMGDMENFLLAFNVVFPIFLIMMLGVILKRKNMVDDKSLNVMNSLIFRLFMPTLLFFNIYNMGDLSTLSFNNLKLLAYAFISILIVLFLAWLIYMPNVKDKKKLSVLIQGVYRGNFVLFGLAIADSLYGKENLGTVSLLTAIVIPTFNVIAVILLEYYSGNEVNKIKLIKQVFKNPLIIATLTAIVFLVLKINIPKPVYKAIGDISKIATPLAFLVLGAGLKFGNILKNLKYLISVNILRLIGNPLITIGLGKLLGFQGIELVALLSMSACPTAVVSYTMAKEMNADGDLAGEIVATTSMLSIFTIFCWVFTLKNLEWI</sequence>
<dbReference type="InterPro" id="IPR004776">
    <property type="entry name" value="Mem_transp_PIN-like"/>
</dbReference>
<feature type="transmembrane region" description="Helical" evidence="8">
    <location>
        <begin position="207"/>
        <end position="226"/>
    </location>
</feature>
<evidence type="ECO:0000256" key="3">
    <source>
        <dbReference type="ARBA" id="ARBA00022448"/>
    </source>
</evidence>
<feature type="transmembrane region" description="Helical" evidence="8">
    <location>
        <begin position="258"/>
        <end position="279"/>
    </location>
</feature>
<evidence type="ECO:0000256" key="5">
    <source>
        <dbReference type="ARBA" id="ARBA00022692"/>
    </source>
</evidence>
<feature type="transmembrane region" description="Helical" evidence="8">
    <location>
        <begin position="291"/>
        <end position="313"/>
    </location>
</feature>
<name>A0A133NHU8_FUSNU</name>
<reference evidence="10" key="1">
    <citation type="submission" date="2016-01" db="EMBL/GenBank/DDBJ databases">
        <authorList>
            <person name="Mitreva M."/>
            <person name="Pepin K.H."/>
            <person name="Mihindukulasuriya K.A."/>
            <person name="Fulton R."/>
            <person name="Fronick C."/>
            <person name="O'Laughlin M."/>
            <person name="Miner T."/>
            <person name="Herter B."/>
            <person name="Rosa B.A."/>
            <person name="Cordes M."/>
            <person name="Tomlinson C."/>
            <person name="Wollam A."/>
            <person name="Palsikar V.B."/>
            <person name="Mardis E.R."/>
            <person name="Wilson R.K."/>
        </authorList>
    </citation>
    <scope>NUCLEOTIDE SEQUENCE [LARGE SCALE GENOMIC DNA]</scope>
    <source>
        <strain evidence="10">MJR7757B</strain>
    </source>
</reference>
<evidence type="ECO:0000256" key="4">
    <source>
        <dbReference type="ARBA" id="ARBA00022475"/>
    </source>
</evidence>
<keyword evidence="10" id="KW-1185">Reference proteome</keyword>
<feature type="transmembrane region" description="Helical" evidence="8">
    <location>
        <begin position="12"/>
        <end position="29"/>
    </location>
</feature>
<dbReference type="STRING" id="1408287.GCA_000493815_00307"/>
<gene>
    <name evidence="9" type="ORF">HMPREF3221_02100</name>
</gene>
<dbReference type="GO" id="GO:0055085">
    <property type="term" value="P:transmembrane transport"/>
    <property type="evidence" value="ECO:0007669"/>
    <property type="project" value="InterPro"/>
</dbReference>
<organism evidence="9 10">
    <name type="scientific">Fusobacterium nucleatum</name>
    <dbReference type="NCBI Taxonomy" id="851"/>
    <lineage>
        <taxon>Bacteria</taxon>
        <taxon>Fusobacteriati</taxon>
        <taxon>Fusobacteriota</taxon>
        <taxon>Fusobacteriia</taxon>
        <taxon>Fusobacteriales</taxon>
        <taxon>Fusobacteriaceae</taxon>
        <taxon>Fusobacterium</taxon>
    </lineage>
</organism>
<evidence type="ECO:0000256" key="1">
    <source>
        <dbReference type="ARBA" id="ARBA00004651"/>
    </source>
</evidence>
<evidence type="ECO:0000256" key="6">
    <source>
        <dbReference type="ARBA" id="ARBA00022989"/>
    </source>
</evidence>
<keyword evidence="3" id="KW-0813">Transport</keyword>
<evidence type="ECO:0000313" key="9">
    <source>
        <dbReference type="EMBL" id="KXA15821.1"/>
    </source>
</evidence>
<keyword evidence="4" id="KW-1003">Cell membrane</keyword>
<evidence type="ECO:0000256" key="7">
    <source>
        <dbReference type="ARBA" id="ARBA00023136"/>
    </source>
</evidence>
<dbReference type="GO" id="GO:0005886">
    <property type="term" value="C:plasma membrane"/>
    <property type="evidence" value="ECO:0007669"/>
    <property type="project" value="UniProtKB-SubCell"/>
</dbReference>
<dbReference type="AlphaFoldDB" id="A0A133NHU8"/>
<dbReference type="PATRIC" id="fig|851.8.peg.2118"/>
<evidence type="ECO:0000313" key="10">
    <source>
        <dbReference type="Proteomes" id="UP000070401"/>
    </source>
</evidence>
<evidence type="ECO:0000256" key="8">
    <source>
        <dbReference type="SAM" id="Phobius"/>
    </source>
</evidence>
<dbReference type="PANTHER" id="PTHR36838:SF4">
    <property type="entry name" value="AUXIN EFFLUX CARRIER FAMILY PROTEIN"/>
    <property type="match status" value="1"/>
</dbReference>
<keyword evidence="6 8" id="KW-1133">Transmembrane helix</keyword>
<feature type="transmembrane region" description="Helical" evidence="8">
    <location>
        <begin position="177"/>
        <end position="195"/>
    </location>
</feature>
<dbReference type="EMBL" id="LRPY01000228">
    <property type="protein sequence ID" value="KXA15821.1"/>
    <property type="molecule type" value="Genomic_DNA"/>
</dbReference>
<comment type="subcellular location">
    <subcellularLocation>
        <location evidence="1">Cell membrane</location>
        <topology evidence="1">Multi-pass membrane protein</topology>
    </subcellularLocation>
</comment>
<keyword evidence="5 8" id="KW-0812">Transmembrane</keyword>